<dbReference type="AlphaFoldDB" id="A0A803MWU1"/>
<evidence type="ECO:0000313" key="4">
    <source>
        <dbReference type="Proteomes" id="UP000596660"/>
    </source>
</evidence>
<feature type="compositionally biased region" description="Low complexity" evidence="1">
    <location>
        <begin position="152"/>
        <end position="161"/>
    </location>
</feature>
<dbReference type="EnsemblPlants" id="AUR62036671-RA">
    <property type="protein sequence ID" value="AUR62036671-RA:cds"/>
    <property type="gene ID" value="AUR62036671"/>
</dbReference>
<sequence length="289" mass="32264">MVGWILDSSSILDMINMDWRDPKVGFTFIPAPQKAATICKNLCSLLSHAESLVPTFLNEEDVQLLRLFFFRLQSLIGLVDYEVNIGLSRHSKLREGNSVFPGVDDSCIINVEDITEADDGAKHDQKTSKGKAIKALAECIVETEKEIYNVETSSGSDSSTTRGQNPNEKVGDDEYTSPNEHLHRNEGGGVQQDERVESVHGEESQVRKRKRNLMNNIQLSLIERVLQDEPDIHKNIASLQSWANILSSHTALDSLESPMEDQTASAAANDHSPVSVVQREFRDKYEPKS</sequence>
<reference evidence="3" key="1">
    <citation type="journal article" date="2017" name="Nature">
        <title>The genome of Chenopodium quinoa.</title>
        <authorList>
            <person name="Jarvis D.E."/>
            <person name="Ho Y.S."/>
            <person name="Lightfoot D.J."/>
            <person name="Schmoeckel S.M."/>
            <person name="Li B."/>
            <person name="Borm T.J.A."/>
            <person name="Ohyanagi H."/>
            <person name="Mineta K."/>
            <person name="Michell C.T."/>
            <person name="Saber N."/>
            <person name="Kharbatia N.M."/>
            <person name="Rupper R.R."/>
            <person name="Sharp A.R."/>
            <person name="Dally N."/>
            <person name="Boughton B.A."/>
            <person name="Woo Y.H."/>
            <person name="Gao G."/>
            <person name="Schijlen E.G.W.M."/>
            <person name="Guo X."/>
            <person name="Momin A.A."/>
            <person name="Negrao S."/>
            <person name="Al-Babili S."/>
            <person name="Gehring C."/>
            <person name="Roessner U."/>
            <person name="Jung C."/>
            <person name="Murphy K."/>
            <person name="Arold S.T."/>
            <person name="Gojobori T."/>
            <person name="van der Linden C.G."/>
            <person name="van Loo E.N."/>
            <person name="Jellen E.N."/>
            <person name="Maughan P.J."/>
            <person name="Tester M."/>
        </authorList>
    </citation>
    <scope>NUCLEOTIDE SEQUENCE [LARGE SCALE GENOMIC DNA]</scope>
    <source>
        <strain evidence="3">cv. PI 614886</strain>
    </source>
</reference>
<dbReference type="Pfam" id="PF24426">
    <property type="entry name" value="HTH_NDX"/>
    <property type="match status" value="1"/>
</dbReference>
<organism evidence="3 4">
    <name type="scientific">Chenopodium quinoa</name>
    <name type="common">Quinoa</name>
    <dbReference type="NCBI Taxonomy" id="63459"/>
    <lineage>
        <taxon>Eukaryota</taxon>
        <taxon>Viridiplantae</taxon>
        <taxon>Streptophyta</taxon>
        <taxon>Embryophyta</taxon>
        <taxon>Tracheophyta</taxon>
        <taxon>Spermatophyta</taxon>
        <taxon>Magnoliopsida</taxon>
        <taxon>eudicotyledons</taxon>
        <taxon>Gunneridae</taxon>
        <taxon>Pentapetalae</taxon>
        <taxon>Caryophyllales</taxon>
        <taxon>Chenopodiaceae</taxon>
        <taxon>Chenopodioideae</taxon>
        <taxon>Atripliceae</taxon>
        <taxon>Chenopodium</taxon>
    </lineage>
</organism>
<evidence type="ECO:0000259" key="2">
    <source>
        <dbReference type="Pfam" id="PF24426"/>
    </source>
</evidence>
<dbReference type="Gramene" id="AUR62036671-RA">
    <property type="protein sequence ID" value="AUR62036671-RA:cds"/>
    <property type="gene ID" value="AUR62036671"/>
</dbReference>
<name>A0A803MWU1_CHEQI</name>
<feature type="region of interest" description="Disordered" evidence="1">
    <location>
        <begin position="150"/>
        <end position="208"/>
    </location>
</feature>
<dbReference type="PANTHER" id="PTHR35743">
    <property type="entry name" value="NODULIN HOMEOBOX"/>
    <property type="match status" value="1"/>
</dbReference>
<evidence type="ECO:0000313" key="3">
    <source>
        <dbReference type="EnsemblPlants" id="AUR62036671-RA:cds"/>
    </source>
</evidence>
<feature type="region of interest" description="Disordered" evidence="1">
    <location>
        <begin position="254"/>
        <end position="289"/>
    </location>
</feature>
<reference evidence="3" key="2">
    <citation type="submission" date="2021-03" db="UniProtKB">
        <authorList>
            <consortium name="EnsemblPlants"/>
        </authorList>
    </citation>
    <scope>IDENTIFICATION</scope>
</reference>
<accession>A0A803MWU1</accession>
<dbReference type="InterPro" id="IPR056560">
    <property type="entry name" value="HTH_NDX"/>
</dbReference>
<protein>
    <recommendedName>
        <fullName evidence="2">Nodulin homeobox homeobox-like domain-containing protein</fullName>
    </recommendedName>
</protein>
<dbReference type="GO" id="GO:0003697">
    <property type="term" value="F:single-stranded DNA binding"/>
    <property type="evidence" value="ECO:0007669"/>
    <property type="project" value="InterPro"/>
</dbReference>
<dbReference type="GO" id="GO:0009908">
    <property type="term" value="P:flower development"/>
    <property type="evidence" value="ECO:0007669"/>
    <property type="project" value="InterPro"/>
</dbReference>
<feature type="compositionally biased region" description="Basic and acidic residues" evidence="1">
    <location>
        <begin position="180"/>
        <end position="206"/>
    </location>
</feature>
<dbReference type="InterPro" id="IPR039325">
    <property type="entry name" value="NDX"/>
</dbReference>
<evidence type="ECO:0000256" key="1">
    <source>
        <dbReference type="SAM" id="MobiDB-lite"/>
    </source>
</evidence>
<dbReference type="Proteomes" id="UP000596660">
    <property type="component" value="Unplaced"/>
</dbReference>
<feature type="domain" description="Nodulin homeobox homeobox-like" evidence="2">
    <location>
        <begin position="214"/>
        <end position="250"/>
    </location>
</feature>
<keyword evidence="4" id="KW-1185">Reference proteome</keyword>
<feature type="compositionally biased region" description="Basic and acidic residues" evidence="1">
    <location>
        <begin position="279"/>
        <end position="289"/>
    </location>
</feature>
<proteinExistence type="predicted"/>
<dbReference type="PANTHER" id="PTHR35743:SF1">
    <property type="entry name" value="NODULIN HOMEOBOX"/>
    <property type="match status" value="1"/>
</dbReference>